<keyword evidence="5 8" id="KW-0378">Hydrolase</keyword>
<dbReference type="PATRIC" id="fig|1429043.3.peg.4636"/>
<dbReference type="FunCoup" id="A0A0D2J0V3">
    <property type="interactions" value="499"/>
</dbReference>
<evidence type="ECO:0000256" key="6">
    <source>
        <dbReference type="ARBA" id="ARBA00022842"/>
    </source>
</evidence>
<dbReference type="PROSITE" id="PS00629">
    <property type="entry name" value="IMP_1"/>
    <property type="match status" value="1"/>
</dbReference>
<gene>
    <name evidence="9" type="ORF">X474_21865</name>
</gene>
<dbReference type="InterPro" id="IPR022337">
    <property type="entry name" value="Inositol_monophosphatase_SuhB"/>
</dbReference>
<dbReference type="OrthoDB" id="9785695at2"/>
<dbReference type="PRINTS" id="PR01959">
    <property type="entry name" value="SBIMPHPHTASE"/>
</dbReference>
<dbReference type="EC" id="3.1.3.25" evidence="8"/>
<feature type="binding site" evidence="7">
    <location>
        <position position="87"/>
    </location>
    <ligand>
        <name>Mg(2+)</name>
        <dbReference type="ChEBI" id="CHEBI:18420"/>
        <label>1</label>
        <note>catalytic</note>
    </ligand>
</feature>
<dbReference type="GO" id="GO:0046854">
    <property type="term" value="P:phosphatidylinositol phosphate biosynthetic process"/>
    <property type="evidence" value="ECO:0007669"/>
    <property type="project" value="InterPro"/>
</dbReference>
<dbReference type="AlphaFoldDB" id="A0A0D2J0V3"/>
<dbReference type="GO" id="GO:0007165">
    <property type="term" value="P:signal transduction"/>
    <property type="evidence" value="ECO:0007669"/>
    <property type="project" value="TreeGrafter"/>
</dbReference>
<dbReference type="SUPFAM" id="SSF56655">
    <property type="entry name" value="Carbohydrate phosphatase"/>
    <property type="match status" value="1"/>
</dbReference>
<dbReference type="PANTHER" id="PTHR20854">
    <property type="entry name" value="INOSITOL MONOPHOSPHATASE"/>
    <property type="match status" value="1"/>
</dbReference>
<feature type="binding site" evidence="7">
    <location>
        <position position="213"/>
    </location>
    <ligand>
        <name>Mg(2+)</name>
        <dbReference type="ChEBI" id="CHEBI:18420"/>
        <label>1</label>
        <note>catalytic</note>
    </ligand>
</feature>
<sequence length="264" mass="29226">MSAELLNTARKAARAGADVLRSMWNQKLTVENKAKFDFVTQADKASEKAVLKVITDNHPDHRILAEESAHEKPRDADQGVLWIVDPLDGTNNFIHHIPHISVSVAACRDGRPVAGVVLDVTRDEEFYALAGKGAWLNDRPIKVTDCAQKEKSVLLTGFPFRVKSKLDDYLALFKTLFLEVSGMRRAGSAALDLAYVAAGRAEGFWEIGLEPWDVAAGMLLVEEAGGKVTDFSGRDRALWNREMVAANQPLHSWLQENCNRFLVS</sequence>
<dbReference type="Pfam" id="PF00459">
    <property type="entry name" value="Inositol_P"/>
    <property type="match status" value="1"/>
</dbReference>
<comment type="cofactor">
    <cofactor evidence="2 7 8">
        <name>Mg(2+)</name>
        <dbReference type="ChEBI" id="CHEBI:18420"/>
    </cofactor>
</comment>
<evidence type="ECO:0000256" key="8">
    <source>
        <dbReference type="RuleBase" id="RU364068"/>
    </source>
</evidence>
<keyword evidence="6 7" id="KW-0460">Magnesium</keyword>
<dbReference type="GO" id="GO:0006020">
    <property type="term" value="P:inositol metabolic process"/>
    <property type="evidence" value="ECO:0007669"/>
    <property type="project" value="TreeGrafter"/>
</dbReference>
<dbReference type="Proteomes" id="UP000032233">
    <property type="component" value="Unassembled WGS sequence"/>
</dbReference>
<feature type="binding site" evidence="7">
    <location>
        <position position="85"/>
    </location>
    <ligand>
        <name>Mg(2+)</name>
        <dbReference type="ChEBI" id="CHEBI:18420"/>
        <label>1</label>
        <note>catalytic</note>
    </ligand>
</feature>
<dbReference type="InterPro" id="IPR020583">
    <property type="entry name" value="Inositol_monoP_metal-BS"/>
</dbReference>
<feature type="binding site" evidence="7">
    <location>
        <position position="88"/>
    </location>
    <ligand>
        <name>Mg(2+)</name>
        <dbReference type="ChEBI" id="CHEBI:18420"/>
        <label>1</label>
        <note>catalytic</note>
    </ligand>
</feature>
<evidence type="ECO:0000256" key="7">
    <source>
        <dbReference type="PIRSR" id="PIRSR600760-2"/>
    </source>
</evidence>
<dbReference type="RefSeq" id="WP_044351358.1">
    <property type="nucleotide sequence ID" value="NZ_AZAC01000038.1"/>
</dbReference>
<dbReference type="PRINTS" id="PR00377">
    <property type="entry name" value="IMPHPHTASES"/>
</dbReference>
<reference evidence="9 10" key="1">
    <citation type="submission" date="2013-11" db="EMBL/GenBank/DDBJ databases">
        <title>Metagenomic analysis of a methanogenic consortium involved in long chain n-alkane degradation.</title>
        <authorList>
            <person name="Davidova I.A."/>
            <person name="Callaghan A.V."/>
            <person name="Wawrik B."/>
            <person name="Pruitt S."/>
            <person name="Marks C."/>
            <person name="Duncan K.E."/>
            <person name="Suflita J.M."/>
        </authorList>
    </citation>
    <scope>NUCLEOTIDE SEQUENCE [LARGE SCALE GENOMIC DNA]</scope>
    <source>
        <strain evidence="9 10">SPR</strain>
    </source>
</reference>
<keyword evidence="10" id="KW-1185">Reference proteome</keyword>
<dbReference type="Gene3D" id="3.30.540.10">
    <property type="entry name" value="Fructose-1,6-Bisphosphatase, subunit A, domain 1"/>
    <property type="match status" value="1"/>
</dbReference>
<dbReference type="GO" id="GO:0046872">
    <property type="term" value="F:metal ion binding"/>
    <property type="evidence" value="ECO:0007669"/>
    <property type="project" value="UniProtKB-KW"/>
</dbReference>
<evidence type="ECO:0000313" key="10">
    <source>
        <dbReference type="Proteomes" id="UP000032233"/>
    </source>
</evidence>
<feature type="binding site" evidence="7">
    <location>
        <position position="66"/>
    </location>
    <ligand>
        <name>Mg(2+)</name>
        <dbReference type="ChEBI" id="CHEBI:18420"/>
        <label>1</label>
        <note>catalytic</note>
    </ligand>
</feature>
<evidence type="ECO:0000313" key="9">
    <source>
        <dbReference type="EMBL" id="KIX11879.1"/>
    </source>
</evidence>
<comment type="catalytic activity">
    <reaction evidence="1 8">
        <text>a myo-inositol phosphate + H2O = myo-inositol + phosphate</text>
        <dbReference type="Rhea" id="RHEA:24056"/>
        <dbReference type="ChEBI" id="CHEBI:15377"/>
        <dbReference type="ChEBI" id="CHEBI:17268"/>
        <dbReference type="ChEBI" id="CHEBI:43474"/>
        <dbReference type="ChEBI" id="CHEBI:84139"/>
        <dbReference type="EC" id="3.1.3.25"/>
    </reaction>
</comment>
<evidence type="ECO:0000256" key="1">
    <source>
        <dbReference type="ARBA" id="ARBA00001033"/>
    </source>
</evidence>
<dbReference type="PROSITE" id="PS00630">
    <property type="entry name" value="IMP_2"/>
    <property type="match status" value="1"/>
</dbReference>
<dbReference type="InParanoid" id="A0A0D2J0V3"/>
<comment type="similarity">
    <text evidence="3 8">Belongs to the inositol monophosphatase superfamily.</text>
</comment>
<dbReference type="InterPro" id="IPR033942">
    <property type="entry name" value="IMPase"/>
</dbReference>
<dbReference type="InterPro" id="IPR020550">
    <property type="entry name" value="Inositol_monophosphatase_CS"/>
</dbReference>
<accession>A0A0D2J0V3</accession>
<dbReference type="InterPro" id="IPR000760">
    <property type="entry name" value="Inositol_monophosphatase-like"/>
</dbReference>
<evidence type="ECO:0000256" key="2">
    <source>
        <dbReference type="ARBA" id="ARBA00001946"/>
    </source>
</evidence>
<evidence type="ECO:0000256" key="4">
    <source>
        <dbReference type="ARBA" id="ARBA00022723"/>
    </source>
</evidence>
<evidence type="ECO:0000256" key="3">
    <source>
        <dbReference type="ARBA" id="ARBA00009759"/>
    </source>
</evidence>
<dbReference type="GO" id="GO:0008934">
    <property type="term" value="F:inositol monophosphate 1-phosphatase activity"/>
    <property type="evidence" value="ECO:0007669"/>
    <property type="project" value="InterPro"/>
</dbReference>
<dbReference type="EMBL" id="AZAC01000038">
    <property type="protein sequence ID" value="KIX11879.1"/>
    <property type="molecule type" value="Genomic_DNA"/>
</dbReference>
<dbReference type="FunFam" id="3.30.540.10:FF:000003">
    <property type="entry name" value="Inositol-1-monophosphatase"/>
    <property type="match status" value="1"/>
</dbReference>
<comment type="caution">
    <text evidence="9">The sequence shown here is derived from an EMBL/GenBank/DDBJ whole genome shotgun (WGS) entry which is preliminary data.</text>
</comment>
<dbReference type="PANTHER" id="PTHR20854:SF4">
    <property type="entry name" value="INOSITOL-1-MONOPHOSPHATASE-RELATED"/>
    <property type="match status" value="1"/>
</dbReference>
<proteinExistence type="inferred from homology"/>
<name>A0A0D2J0V3_9BACT</name>
<dbReference type="CDD" id="cd01639">
    <property type="entry name" value="IMPase"/>
    <property type="match status" value="1"/>
</dbReference>
<dbReference type="Gene3D" id="3.40.190.80">
    <property type="match status" value="1"/>
</dbReference>
<protein>
    <recommendedName>
        <fullName evidence="8">Inositol-1-monophosphatase</fullName>
        <ecNumber evidence="8">3.1.3.25</ecNumber>
    </recommendedName>
</protein>
<dbReference type="STRING" id="1429043.X474_21865"/>
<evidence type="ECO:0000256" key="5">
    <source>
        <dbReference type="ARBA" id="ARBA00022801"/>
    </source>
</evidence>
<keyword evidence="4 7" id="KW-0479">Metal-binding</keyword>
<organism evidence="9 10">
    <name type="scientific">Dethiosulfatarculus sandiegensis</name>
    <dbReference type="NCBI Taxonomy" id="1429043"/>
    <lineage>
        <taxon>Bacteria</taxon>
        <taxon>Pseudomonadati</taxon>
        <taxon>Thermodesulfobacteriota</taxon>
        <taxon>Desulfarculia</taxon>
        <taxon>Desulfarculales</taxon>
        <taxon>Desulfarculaceae</taxon>
        <taxon>Dethiosulfatarculus</taxon>
    </lineage>
</organism>